<evidence type="ECO:0000259" key="2">
    <source>
        <dbReference type="Pfam" id="PF04536"/>
    </source>
</evidence>
<keyword evidence="4" id="KW-1185">Reference proteome</keyword>
<accession>A0A2U2J2Y0</accession>
<dbReference type="Gene3D" id="3.10.310.50">
    <property type="match status" value="1"/>
</dbReference>
<dbReference type="OrthoDB" id="9810918at2"/>
<reference evidence="3 4" key="1">
    <citation type="submission" date="2018-05" db="EMBL/GenBank/DDBJ databases">
        <title>Genome of Sphingosinicella humi QZX222.</title>
        <authorList>
            <person name="Qiao Z."/>
            <person name="Wang G."/>
        </authorList>
    </citation>
    <scope>NUCLEOTIDE SEQUENCE [LARGE SCALE GENOMIC DNA]</scope>
    <source>
        <strain evidence="3 4">QZX222</strain>
    </source>
</reference>
<gene>
    <name evidence="3" type="ORF">DF286_06955</name>
</gene>
<feature type="transmembrane region" description="Helical" evidence="1">
    <location>
        <begin position="229"/>
        <end position="247"/>
    </location>
</feature>
<comment type="caution">
    <text evidence="3">The sequence shown here is derived from an EMBL/GenBank/DDBJ whole genome shotgun (WGS) entry which is preliminary data.</text>
</comment>
<feature type="domain" description="TPM" evidence="2">
    <location>
        <begin position="77"/>
        <end position="200"/>
    </location>
</feature>
<sequence>MPKWRRRWISATRSKVVSRAPFALSLSKGRFSLPRKRRGGLRQSQTEGLWVFLALLLGLLLAGPAGAQEFPKLTGRVIDAANILSPADEAALTQKLAALEQASTRQLVVATIPDLQDYPIEEYGYRLGRSWGIGQAEANNGAILIVAPNERRVRIEVGYGLEPILTDALSSVIIQTQILPRFRENDYPGGIIAGADAIVAQLQAPPEVAEQRVMEAAAQQRESQEGGSIFPLIFWGMVLVFIIIPMFRGGRRGRRYRRGGLPVVIWGPGTGGWGGGSSGGGGFGGFSGGGGSFGGGGASGGW</sequence>
<dbReference type="EMBL" id="QFFF01000001">
    <property type="protein sequence ID" value="PWG02631.1"/>
    <property type="molecule type" value="Genomic_DNA"/>
</dbReference>
<evidence type="ECO:0000256" key="1">
    <source>
        <dbReference type="SAM" id="Phobius"/>
    </source>
</evidence>
<dbReference type="PANTHER" id="PTHR30373:SF2">
    <property type="entry name" value="UPF0603 PROTEIN YGCG"/>
    <property type="match status" value="1"/>
</dbReference>
<name>A0A2U2J2Y0_9SPHN</name>
<keyword evidence="1" id="KW-0472">Membrane</keyword>
<keyword evidence="1" id="KW-0812">Transmembrane</keyword>
<organism evidence="3 4">
    <name type="scientific">Allosphingosinicella humi</name>
    <dbReference type="NCBI Taxonomy" id="2068657"/>
    <lineage>
        <taxon>Bacteria</taxon>
        <taxon>Pseudomonadati</taxon>
        <taxon>Pseudomonadota</taxon>
        <taxon>Alphaproteobacteria</taxon>
        <taxon>Sphingomonadales</taxon>
        <taxon>Sphingomonadaceae</taxon>
        <taxon>Allosphingosinicella</taxon>
    </lineage>
</organism>
<protein>
    <submittedName>
        <fullName evidence="3">Methanol dehydrogenase</fullName>
    </submittedName>
</protein>
<keyword evidence="1" id="KW-1133">Transmembrane helix</keyword>
<dbReference type="PANTHER" id="PTHR30373">
    <property type="entry name" value="UPF0603 PROTEIN YGCG"/>
    <property type="match status" value="1"/>
</dbReference>
<evidence type="ECO:0000313" key="4">
    <source>
        <dbReference type="Proteomes" id="UP000245916"/>
    </source>
</evidence>
<dbReference type="Pfam" id="PF04536">
    <property type="entry name" value="TPM_phosphatase"/>
    <property type="match status" value="1"/>
</dbReference>
<dbReference type="AlphaFoldDB" id="A0A2U2J2Y0"/>
<evidence type="ECO:0000313" key="3">
    <source>
        <dbReference type="EMBL" id="PWG02631.1"/>
    </source>
</evidence>
<dbReference type="InterPro" id="IPR007621">
    <property type="entry name" value="TPM_dom"/>
</dbReference>
<dbReference type="Proteomes" id="UP000245916">
    <property type="component" value="Unassembled WGS sequence"/>
</dbReference>
<proteinExistence type="predicted"/>